<feature type="region of interest" description="Disordered" evidence="1">
    <location>
        <begin position="236"/>
        <end position="260"/>
    </location>
</feature>
<evidence type="ECO:0000313" key="2">
    <source>
        <dbReference type="EMBL" id="CAJ0962269.1"/>
    </source>
</evidence>
<dbReference type="Proteomes" id="UP001176940">
    <property type="component" value="Unassembled WGS sequence"/>
</dbReference>
<name>A0ABN9M9X8_9NEOB</name>
<organism evidence="2 3">
    <name type="scientific">Ranitomeya imitator</name>
    <name type="common">mimic poison frog</name>
    <dbReference type="NCBI Taxonomy" id="111125"/>
    <lineage>
        <taxon>Eukaryota</taxon>
        <taxon>Metazoa</taxon>
        <taxon>Chordata</taxon>
        <taxon>Craniata</taxon>
        <taxon>Vertebrata</taxon>
        <taxon>Euteleostomi</taxon>
        <taxon>Amphibia</taxon>
        <taxon>Batrachia</taxon>
        <taxon>Anura</taxon>
        <taxon>Neobatrachia</taxon>
        <taxon>Hyloidea</taxon>
        <taxon>Dendrobatidae</taxon>
        <taxon>Dendrobatinae</taxon>
        <taxon>Ranitomeya</taxon>
    </lineage>
</organism>
<evidence type="ECO:0000256" key="1">
    <source>
        <dbReference type="SAM" id="MobiDB-lite"/>
    </source>
</evidence>
<feature type="region of interest" description="Disordered" evidence="1">
    <location>
        <begin position="577"/>
        <end position="601"/>
    </location>
</feature>
<keyword evidence="3" id="KW-1185">Reference proteome</keyword>
<accession>A0ABN9M9X8</accession>
<dbReference type="PANTHER" id="PTHR47282">
    <property type="entry name" value="PGC-1 AND ERR-INDUCED REGULATOR IN MUSCLE PROTEIN 1"/>
    <property type="match status" value="1"/>
</dbReference>
<feature type="region of interest" description="Disordered" evidence="1">
    <location>
        <begin position="284"/>
        <end position="304"/>
    </location>
</feature>
<dbReference type="PANTHER" id="PTHR47282:SF1">
    <property type="entry name" value="PGC-1 AND ERR-INDUCED REGULATOR IN MUSCLE PROTEIN 1"/>
    <property type="match status" value="1"/>
</dbReference>
<dbReference type="InterPro" id="IPR043442">
    <property type="entry name" value="Perm1"/>
</dbReference>
<dbReference type="EMBL" id="CAUEEQ010054691">
    <property type="protein sequence ID" value="CAJ0962269.1"/>
    <property type="molecule type" value="Genomic_DNA"/>
</dbReference>
<evidence type="ECO:0000313" key="3">
    <source>
        <dbReference type="Proteomes" id="UP001176940"/>
    </source>
</evidence>
<comment type="caution">
    <text evidence="2">The sequence shown here is derived from an EMBL/GenBank/DDBJ whole genome shotgun (WGS) entry which is preliminary data.</text>
</comment>
<proteinExistence type="predicted"/>
<sequence>MNRLPMLIDETRHNNSPKIIICLASPPLYYDTPRSNTMFNVTAMYNVEYSIQINDRDWEEFYSTAEECGLMQVSLATEELWLSDTEQDAVNCAQSNKPKFVRISLCPPPKEEHPALPVSQPVVSQSGQTSNRWLSLDEDLLSGSEDEEEFGSVSRFLCQKEYMRQKKELEQMIDIPLPKSVDHGDLTIPLKENSRMNLVGEDLVEYMRTMNIDRNIQYVVHPQQNLCKTTQVELGDSDAEPMVSSRPDKNPGPSGNVNYPNNSSYCAHKTETCSSVNGYLQGENIPGVNSSKDETRGSMWHSGREATVSGCLSKDDYSNTEHEMFDVPRILEEPPSSKHNGLVYYTMEKDTLDISCEVTSEAGVNSSAVEQSVPTSTVEELPTFISQPDSLDFEVKATSSAHDPVIDHAPHTRSIVPVSATINAWRNQTPLSCPSSPYCRKTILTLPEMYDFFFGDVSDTVSLETELNMASNEGIVYTPEMYEYFFLETEEENRAESKGGSTVEASSTDLALVSTSSVAATWPEACEFFFADGPQDHYKEGILVGIPSSKVQSAADMIQSFIPKGLKRFSVRRVHPRRHPHGGLLPQKHHGESEKSSSGSIAPYLSPSRSDACLVFLAFASWAVKSSDLQSSDGWKTALLANIGAVSAIQYLRRRSRRTWQDLPPIGDET</sequence>
<gene>
    <name evidence="2" type="ORF">RIMI_LOCUS18143021</name>
</gene>
<reference evidence="2" key="1">
    <citation type="submission" date="2023-07" db="EMBL/GenBank/DDBJ databases">
        <authorList>
            <person name="Stuckert A."/>
        </authorList>
    </citation>
    <scope>NUCLEOTIDE SEQUENCE</scope>
</reference>
<protein>
    <submittedName>
        <fullName evidence="2">Uncharacterized protein</fullName>
    </submittedName>
</protein>